<evidence type="ECO:0000313" key="6">
    <source>
        <dbReference type="Proteomes" id="UP001457282"/>
    </source>
</evidence>
<dbReference type="InterPro" id="IPR012946">
    <property type="entry name" value="X8"/>
</dbReference>
<sequence length="95" mass="10677">MAKAESSFSILILFLLQVLFFHKVALSSTILPLLFLFFILGRMETSTVECVKTWCVAKPSTSREVLENNLQYACNNINTMDCKEIQEGGPLLQTS</sequence>
<evidence type="ECO:0000256" key="3">
    <source>
        <dbReference type="ARBA" id="ARBA00022729"/>
    </source>
</evidence>
<gene>
    <name evidence="5" type="ORF">M0R45_013555</name>
</gene>
<dbReference type="Pfam" id="PF07983">
    <property type="entry name" value="X8"/>
    <property type="match status" value="1"/>
</dbReference>
<keyword evidence="6" id="KW-1185">Reference proteome</keyword>
<evidence type="ECO:0000259" key="4">
    <source>
        <dbReference type="Pfam" id="PF07983"/>
    </source>
</evidence>
<dbReference type="PANTHER" id="PTHR31044:SF52">
    <property type="entry name" value="OS01G0631500 PROTEIN"/>
    <property type="match status" value="1"/>
</dbReference>
<dbReference type="Proteomes" id="UP001457282">
    <property type="component" value="Unassembled WGS sequence"/>
</dbReference>
<dbReference type="InterPro" id="IPR044788">
    <property type="entry name" value="X8_dom_prot"/>
</dbReference>
<evidence type="ECO:0000256" key="1">
    <source>
        <dbReference type="ARBA" id="ARBA00004609"/>
    </source>
</evidence>
<dbReference type="GO" id="GO:0009506">
    <property type="term" value="C:plasmodesma"/>
    <property type="evidence" value="ECO:0007669"/>
    <property type="project" value="UniProtKB-ARBA"/>
</dbReference>
<dbReference type="GO" id="GO:0005886">
    <property type="term" value="C:plasma membrane"/>
    <property type="evidence" value="ECO:0007669"/>
    <property type="project" value="UniProtKB-SubCell"/>
</dbReference>
<feature type="domain" description="X8" evidence="4">
    <location>
        <begin position="53"/>
        <end position="90"/>
    </location>
</feature>
<keyword evidence="2" id="KW-0449">Lipoprotein</keyword>
<accession>A0AAW1XJH0</accession>
<name>A0AAW1XJH0_RUBAR</name>
<keyword evidence="2" id="KW-0472">Membrane</keyword>
<protein>
    <recommendedName>
        <fullName evidence="4">X8 domain-containing protein</fullName>
    </recommendedName>
</protein>
<keyword evidence="2" id="KW-0325">Glycoprotein</keyword>
<proteinExistence type="predicted"/>
<dbReference type="EMBL" id="JBEDUW010000003">
    <property type="protein sequence ID" value="KAK9936727.1"/>
    <property type="molecule type" value="Genomic_DNA"/>
</dbReference>
<dbReference type="PANTHER" id="PTHR31044">
    <property type="entry name" value="BETA-1,3 GLUCANASE"/>
    <property type="match status" value="1"/>
</dbReference>
<reference evidence="5 6" key="1">
    <citation type="journal article" date="2023" name="G3 (Bethesda)">
        <title>A chromosome-length genome assembly and annotation of blackberry (Rubus argutus, cv. 'Hillquist').</title>
        <authorList>
            <person name="Bruna T."/>
            <person name="Aryal R."/>
            <person name="Dudchenko O."/>
            <person name="Sargent D.J."/>
            <person name="Mead D."/>
            <person name="Buti M."/>
            <person name="Cavallini A."/>
            <person name="Hytonen T."/>
            <person name="Andres J."/>
            <person name="Pham M."/>
            <person name="Weisz D."/>
            <person name="Mascagni F."/>
            <person name="Usai G."/>
            <person name="Natali L."/>
            <person name="Bassil N."/>
            <person name="Fernandez G.E."/>
            <person name="Lomsadze A."/>
            <person name="Armour M."/>
            <person name="Olukolu B."/>
            <person name="Poorten T."/>
            <person name="Britton C."/>
            <person name="Davik J."/>
            <person name="Ashrafi H."/>
            <person name="Aiden E.L."/>
            <person name="Borodovsky M."/>
            <person name="Worthington M."/>
        </authorList>
    </citation>
    <scope>NUCLEOTIDE SEQUENCE [LARGE SCALE GENOMIC DNA]</scope>
    <source>
        <strain evidence="5">PI 553951</strain>
    </source>
</reference>
<evidence type="ECO:0000313" key="5">
    <source>
        <dbReference type="EMBL" id="KAK9936727.1"/>
    </source>
</evidence>
<dbReference type="GO" id="GO:0098552">
    <property type="term" value="C:side of membrane"/>
    <property type="evidence" value="ECO:0007669"/>
    <property type="project" value="UniProtKB-KW"/>
</dbReference>
<evidence type="ECO:0000256" key="2">
    <source>
        <dbReference type="ARBA" id="ARBA00022622"/>
    </source>
</evidence>
<comment type="caution">
    <text evidence="5">The sequence shown here is derived from an EMBL/GenBank/DDBJ whole genome shotgun (WGS) entry which is preliminary data.</text>
</comment>
<organism evidence="5 6">
    <name type="scientific">Rubus argutus</name>
    <name type="common">Southern blackberry</name>
    <dbReference type="NCBI Taxonomy" id="59490"/>
    <lineage>
        <taxon>Eukaryota</taxon>
        <taxon>Viridiplantae</taxon>
        <taxon>Streptophyta</taxon>
        <taxon>Embryophyta</taxon>
        <taxon>Tracheophyta</taxon>
        <taxon>Spermatophyta</taxon>
        <taxon>Magnoliopsida</taxon>
        <taxon>eudicotyledons</taxon>
        <taxon>Gunneridae</taxon>
        <taxon>Pentapetalae</taxon>
        <taxon>rosids</taxon>
        <taxon>fabids</taxon>
        <taxon>Rosales</taxon>
        <taxon>Rosaceae</taxon>
        <taxon>Rosoideae</taxon>
        <taxon>Rosoideae incertae sedis</taxon>
        <taxon>Rubus</taxon>
    </lineage>
</organism>
<dbReference type="AlphaFoldDB" id="A0AAW1XJH0"/>
<comment type="subcellular location">
    <subcellularLocation>
        <location evidence="1">Cell membrane</location>
        <topology evidence="1">Lipid-anchor</topology>
        <topology evidence="1">GPI-anchor</topology>
    </subcellularLocation>
</comment>
<keyword evidence="3" id="KW-0732">Signal</keyword>
<keyword evidence="2" id="KW-0336">GPI-anchor</keyword>